<accession>A0A7Y0MZ59</accession>
<sequence length="70" mass="8099">MVDLFFGAVTYGLTKLYFFAENLLVEFVGTKADLLAEMTFSLVWKIHVVSVTLLKVRIVRLVFQKRFLVL</sequence>
<protein>
    <submittedName>
        <fullName evidence="1">Uncharacterized protein</fullName>
    </submittedName>
</protein>
<evidence type="ECO:0000313" key="1">
    <source>
        <dbReference type="EMBL" id="NMR76097.1"/>
    </source>
</evidence>
<proteinExistence type="predicted"/>
<name>A0A7Y0MZ59_VIBAL</name>
<dbReference type="EMBL" id="JABCMA010000035">
    <property type="protein sequence ID" value="NMR76097.1"/>
    <property type="molecule type" value="Genomic_DNA"/>
</dbReference>
<reference evidence="1 2" key="1">
    <citation type="submission" date="2020-04" db="EMBL/GenBank/DDBJ databases">
        <title>Whole-genome sequencing of Vibrio spp. from China reveals different genetic environments of blaCTX-M-14 among diverse lineages.</title>
        <authorList>
            <person name="Zheng Z."/>
            <person name="Ye L."/>
            <person name="Chen S."/>
        </authorList>
    </citation>
    <scope>NUCLEOTIDE SEQUENCE [LARGE SCALE GENOMIC DNA]</scope>
    <source>
        <strain evidence="1 2">Vb1636</strain>
    </source>
</reference>
<dbReference type="Proteomes" id="UP000565155">
    <property type="component" value="Unassembled WGS sequence"/>
</dbReference>
<evidence type="ECO:0000313" key="2">
    <source>
        <dbReference type="Proteomes" id="UP000565155"/>
    </source>
</evidence>
<organism evidence="1 2">
    <name type="scientific">Vibrio alginolyticus</name>
    <dbReference type="NCBI Taxonomy" id="663"/>
    <lineage>
        <taxon>Bacteria</taxon>
        <taxon>Pseudomonadati</taxon>
        <taxon>Pseudomonadota</taxon>
        <taxon>Gammaproteobacteria</taxon>
        <taxon>Vibrionales</taxon>
        <taxon>Vibrionaceae</taxon>
        <taxon>Vibrio</taxon>
    </lineage>
</organism>
<gene>
    <name evidence="1" type="ORF">HKB35_21025</name>
</gene>
<dbReference type="RefSeq" id="WP_140331098.1">
    <property type="nucleotide sequence ID" value="NZ_JABCMA010000035.1"/>
</dbReference>
<dbReference type="AlphaFoldDB" id="A0A7Y0MZ59"/>
<comment type="caution">
    <text evidence="1">The sequence shown here is derived from an EMBL/GenBank/DDBJ whole genome shotgun (WGS) entry which is preliminary data.</text>
</comment>